<feature type="region of interest" description="Disordered" evidence="1">
    <location>
        <begin position="91"/>
        <end position="131"/>
    </location>
</feature>
<keyword evidence="3" id="KW-1185">Reference proteome</keyword>
<feature type="region of interest" description="Disordered" evidence="1">
    <location>
        <begin position="207"/>
        <end position="265"/>
    </location>
</feature>
<feature type="compositionally biased region" description="Basic and acidic residues" evidence="1">
    <location>
        <begin position="228"/>
        <end position="252"/>
    </location>
</feature>
<protein>
    <submittedName>
        <fullName evidence="2">Uncharacterized protein</fullName>
    </submittedName>
</protein>
<dbReference type="Proteomes" id="UP000886653">
    <property type="component" value="Unassembled WGS sequence"/>
</dbReference>
<evidence type="ECO:0000313" key="2">
    <source>
        <dbReference type="EMBL" id="KAG0142743.1"/>
    </source>
</evidence>
<organism evidence="2 3">
    <name type="scientific">Cronartium quercuum f. sp. fusiforme G11</name>
    <dbReference type="NCBI Taxonomy" id="708437"/>
    <lineage>
        <taxon>Eukaryota</taxon>
        <taxon>Fungi</taxon>
        <taxon>Dikarya</taxon>
        <taxon>Basidiomycota</taxon>
        <taxon>Pucciniomycotina</taxon>
        <taxon>Pucciniomycetes</taxon>
        <taxon>Pucciniales</taxon>
        <taxon>Coleosporiaceae</taxon>
        <taxon>Cronartium</taxon>
    </lineage>
</organism>
<name>A0A9P6NEW2_9BASI</name>
<dbReference type="OrthoDB" id="10431346at2759"/>
<evidence type="ECO:0000256" key="1">
    <source>
        <dbReference type="SAM" id="MobiDB-lite"/>
    </source>
</evidence>
<gene>
    <name evidence="2" type="ORF">CROQUDRAFT_717520</name>
</gene>
<comment type="caution">
    <text evidence="2">The sequence shown here is derived from an EMBL/GenBank/DDBJ whole genome shotgun (WGS) entry which is preliminary data.</text>
</comment>
<proteinExistence type="predicted"/>
<accession>A0A9P6NEW2</accession>
<feature type="compositionally biased region" description="Polar residues" evidence="1">
    <location>
        <begin position="107"/>
        <end position="116"/>
    </location>
</feature>
<dbReference type="EMBL" id="MU167339">
    <property type="protein sequence ID" value="KAG0142743.1"/>
    <property type="molecule type" value="Genomic_DNA"/>
</dbReference>
<dbReference type="AlphaFoldDB" id="A0A9P6NEW2"/>
<sequence>MALSHSVFLLDHSLHRFHSPSKLFIRKLKMTCLFCIVLQLLFCTRIACFDWTFPATRGLEHKIWHAQPPPISQILPAEIPELHDTTTELNTGVTGTGDSKVDEKNAGTENLGSGSNAELHGRESKATQADKAMNRRIAQSVSGPTTQENFLVFDGKIENKEKPLPSSPSAVGKDVSQEAVVLKSTEKFKNLGLAGAEMQETLQGEASELAKSGEASHLQSHSVSKNRGKTDPGKIGNMEDKGAIAKFTGEKSRGKKKKNKKGSQAVKAILVRGQKVQLDSSLQPGNPTEAILFHILQKNNHQKGMSVRLSDKDFEAIFMRQVEVSTNPELALHKSEWSDALQKFTKHFPRPHEGARRIAALTSIYGEMSLPRRWQVQEAARLGQPVNGAGKMLSAAARDLALALRVQEEWPVFYGVEFEKYEAAFHMLENLSAEDNTDLENFFSRNLYHARFGEFYMMADLKEHFGFISEDRLIALKKAGGNASVLLHIGGLLELASPRVKWKALENKQIEFKIRALRWAMEGKLYYSLEDHRVLVVDKVSWFDSPTRKFIDRSDFFNLFKRRLKLLAQIADSRFSSSPLKYWIDTAERYESWENELISPGEVLRSAHFSISPETLGAFKSLYGITETIGAKVFQQPRFIRWLDLKQDPRFHEVSQSFEQLKAFLLPYNYILQKNPSLKKQKPKFRSGEKLGRTNLS</sequence>
<reference evidence="2" key="1">
    <citation type="submission" date="2013-11" db="EMBL/GenBank/DDBJ databases">
        <title>Genome sequence of the fusiform rust pathogen reveals effectors for host alternation and coevolution with pine.</title>
        <authorList>
            <consortium name="DOE Joint Genome Institute"/>
            <person name="Smith K."/>
            <person name="Pendleton A."/>
            <person name="Kubisiak T."/>
            <person name="Anderson C."/>
            <person name="Salamov A."/>
            <person name="Aerts A."/>
            <person name="Riley R."/>
            <person name="Clum A."/>
            <person name="Lindquist E."/>
            <person name="Ence D."/>
            <person name="Campbell M."/>
            <person name="Kronenberg Z."/>
            <person name="Feau N."/>
            <person name="Dhillon B."/>
            <person name="Hamelin R."/>
            <person name="Burleigh J."/>
            <person name="Smith J."/>
            <person name="Yandell M."/>
            <person name="Nelson C."/>
            <person name="Grigoriev I."/>
            <person name="Davis J."/>
        </authorList>
    </citation>
    <scope>NUCLEOTIDE SEQUENCE</scope>
    <source>
        <strain evidence="2">G11</strain>
    </source>
</reference>
<evidence type="ECO:0000313" key="3">
    <source>
        <dbReference type="Proteomes" id="UP000886653"/>
    </source>
</evidence>